<evidence type="ECO:0000256" key="14">
    <source>
        <dbReference type="ARBA" id="ARBA00044559"/>
    </source>
</evidence>
<dbReference type="PROSITE" id="PS51375">
    <property type="entry name" value="PPR"/>
    <property type="match status" value="1"/>
</dbReference>
<evidence type="ECO:0000256" key="1">
    <source>
        <dbReference type="ARBA" id="ARBA00000928"/>
    </source>
</evidence>
<feature type="domain" description="PROP1-like PPR" evidence="18">
    <location>
        <begin position="382"/>
        <end position="528"/>
    </location>
</feature>
<dbReference type="GO" id="GO:0001682">
    <property type="term" value="P:tRNA 5'-leader removal"/>
    <property type="evidence" value="ECO:0007669"/>
    <property type="project" value="UniProtKB-ARBA"/>
</dbReference>
<evidence type="ECO:0000313" key="19">
    <source>
        <dbReference type="EMBL" id="KAL3744976.1"/>
    </source>
</evidence>
<keyword evidence="5" id="KW-0819">tRNA processing</keyword>
<feature type="region of interest" description="Disordered" evidence="16">
    <location>
        <begin position="170"/>
        <end position="206"/>
    </location>
</feature>
<dbReference type="Pfam" id="PF16953">
    <property type="entry name" value="PRORP"/>
    <property type="match status" value="1"/>
</dbReference>
<dbReference type="FunFam" id="3.40.50.11980:FF:000002">
    <property type="entry name" value="Proteinaceous RNase P 2"/>
    <property type="match status" value="1"/>
</dbReference>
<evidence type="ECO:0000256" key="3">
    <source>
        <dbReference type="ARBA" id="ARBA00007626"/>
    </source>
</evidence>
<comment type="caution">
    <text evidence="19">The sequence shown here is derived from an EMBL/GenBank/DDBJ whole genome shotgun (WGS) entry which is preliminary data.</text>
</comment>
<dbReference type="FunFam" id="1.25.40.10:FF:003531">
    <property type="entry name" value="Uncharacterized protein"/>
    <property type="match status" value="1"/>
</dbReference>
<feature type="domain" description="PRORP" evidence="17">
    <location>
        <begin position="570"/>
        <end position="795"/>
    </location>
</feature>
<evidence type="ECO:0000256" key="2">
    <source>
        <dbReference type="ARBA" id="ARBA00001946"/>
    </source>
</evidence>
<dbReference type="Pfam" id="PF17177">
    <property type="entry name" value="PPR_long"/>
    <property type="match status" value="2"/>
</dbReference>
<evidence type="ECO:0000256" key="10">
    <source>
        <dbReference type="ARBA" id="ARBA00022833"/>
    </source>
</evidence>
<keyword evidence="11" id="KW-0460">Magnesium</keyword>
<dbReference type="EMBL" id="JBJKBG010000003">
    <property type="protein sequence ID" value="KAL3744976.1"/>
    <property type="molecule type" value="Genomic_DNA"/>
</dbReference>
<feature type="compositionally biased region" description="Basic and acidic residues" evidence="16">
    <location>
        <begin position="192"/>
        <end position="206"/>
    </location>
</feature>
<dbReference type="AlphaFoldDB" id="A0ABD3KZ58"/>
<evidence type="ECO:0000256" key="6">
    <source>
        <dbReference type="ARBA" id="ARBA00022722"/>
    </source>
</evidence>
<keyword evidence="20" id="KW-1185">Reference proteome</keyword>
<dbReference type="InterPro" id="IPR033495">
    <property type="entry name" value="MRPP3_PIN_dom"/>
</dbReference>
<keyword evidence="9" id="KW-0378">Hydrolase</keyword>
<gene>
    <name evidence="19" type="ORF">ACJRO7_014133</name>
</gene>
<evidence type="ECO:0000256" key="9">
    <source>
        <dbReference type="ARBA" id="ARBA00022801"/>
    </source>
</evidence>
<evidence type="ECO:0000256" key="16">
    <source>
        <dbReference type="SAM" id="MobiDB-lite"/>
    </source>
</evidence>
<dbReference type="InterPro" id="IPR031595">
    <property type="entry name" value="PRORP_C"/>
</dbReference>
<dbReference type="CDD" id="cd18718">
    <property type="entry name" value="PIN_PRORP"/>
    <property type="match status" value="1"/>
</dbReference>
<dbReference type="PANTHER" id="PTHR13547">
    <property type="match status" value="1"/>
</dbReference>
<keyword evidence="12" id="KW-0464">Manganese</keyword>
<dbReference type="InterPro" id="IPR002885">
    <property type="entry name" value="PPR_rpt"/>
</dbReference>
<dbReference type="PANTHER" id="PTHR13547:SF7">
    <property type="entry name" value="RIBONUCLEASE P"/>
    <property type="match status" value="1"/>
</dbReference>
<accession>A0ABD3KZ58</accession>
<proteinExistence type="inferred from homology"/>
<comment type="similarity">
    <text evidence="3">Belongs to the PPR family. P subfamily.</text>
</comment>
<feature type="compositionally biased region" description="Basic and acidic residues" evidence="16">
    <location>
        <begin position="106"/>
        <end position="115"/>
    </location>
</feature>
<dbReference type="GO" id="GO:0046872">
    <property type="term" value="F:metal ion binding"/>
    <property type="evidence" value="ECO:0007669"/>
    <property type="project" value="UniProtKB-KW"/>
</dbReference>
<evidence type="ECO:0000256" key="12">
    <source>
        <dbReference type="ARBA" id="ARBA00023211"/>
    </source>
</evidence>
<dbReference type="Gene3D" id="1.25.40.10">
    <property type="entry name" value="Tetratricopeptide repeat domain"/>
    <property type="match status" value="1"/>
</dbReference>
<dbReference type="InterPro" id="IPR011990">
    <property type="entry name" value="TPR-like_helical_dom_sf"/>
</dbReference>
<comment type="cofactor">
    <cofactor evidence="2">
        <name>Mg(2+)</name>
        <dbReference type="ChEBI" id="CHEBI:18420"/>
    </cofactor>
</comment>
<evidence type="ECO:0000259" key="17">
    <source>
        <dbReference type="Pfam" id="PF16953"/>
    </source>
</evidence>
<evidence type="ECO:0000256" key="15">
    <source>
        <dbReference type="PROSITE-ProRule" id="PRU00708"/>
    </source>
</evidence>
<evidence type="ECO:0000256" key="4">
    <source>
        <dbReference type="ARBA" id="ARBA00012179"/>
    </source>
</evidence>
<reference evidence="19 20" key="1">
    <citation type="submission" date="2024-11" db="EMBL/GenBank/DDBJ databases">
        <title>Chromosome-level genome assembly of Eucalyptus globulus Labill. provides insights into its genome evolution.</title>
        <authorList>
            <person name="Li X."/>
        </authorList>
    </citation>
    <scope>NUCLEOTIDE SEQUENCE [LARGE SCALE GENOMIC DNA]</scope>
    <source>
        <strain evidence="19">CL2024</strain>
        <tissue evidence="19">Fresh tender leaves</tissue>
    </source>
</reference>
<protein>
    <recommendedName>
        <fullName evidence="13">Mitochondrial ribonuclease P catalytic subunit</fullName>
        <ecNumber evidence="4">3.1.26.5</ecNumber>
    </recommendedName>
    <alternativeName>
        <fullName evidence="14">Mitochondrial ribonuclease P protein 3</fullName>
    </alternativeName>
</protein>
<evidence type="ECO:0000256" key="8">
    <source>
        <dbReference type="ARBA" id="ARBA00022737"/>
    </source>
</evidence>
<comment type="catalytic activity">
    <reaction evidence="1">
        <text>Endonucleolytic cleavage of RNA, removing 5'-extranucleotides from tRNA precursor.</text>
        <dbReference type="EC" id="3.1.26.5"/>
    </reaction>
</comment>
<dbReference type="Proteomes" id="UP001634007">
    <property type="component" value="Unassembled WGS sequence"/>
</dbReference>
<keyword evidence="7" id="KW-0479">Metal-binding</keyword>
<feature type="region of interest" description="Disordered" evidence="16">
    <location>
        <begin position="1"/>
        <end position="158"/>
    </location>
</feature>
<feature type="repeat" description="PPR" evidence="15">
    <location>
        <begin position="441"/>
        <end position="475"/>
    </location>
</feature>
<dbReference type="EC" id="3.1.26.5" evidence="4"/>
<keyword evidence="10" id="KW-0862">Zinc</keyword>
<evidence type="ECO:0000256" key="7">
    <source>
        <dbReference type="ARBA" id="ARBA00022723"/>
    </source>
</evidence>
<evidence type="ECO:0000313" key="20">
    <source>
        <dbReference type="Proteomes" id="UP001634007"/>
    </source>
</evidence>
<dbReference type="InterPro" id="IPR033443">
    <property type="entry name" value="PROP1-like_PPR_dom"/>
</dbReference>
<keyword evidence="6" id="KW-0540">Nuclease</keyword>
<evidence type="ECO:0000256" key="5">
    <source>
        <dbReference type="ARBA" id="ARBA00022694"/>
    </source>
</evidence>
<dbReference type="Gene3D" id="3.40.50.11980">
    <property type="match status" value="1"/>
</dbReference>
<feature type="compositionally biased region" description="Low complexity" evidence="16">
    <location>
        <begin position="76"/>
        <end position="86"/>
    </location>
</feature>
<feature type="compositionally biased region" description="Basic and acidic residues" evidence="16">
    <location>
        <begin position="87"/>
        <end position="98"/>
    </location>
</feature>
<sequence>MASLAFPPSLHHHHRRHLASLPPYTPPPPTAVDYSRHRRPTSAFALPGRSLAKLPAADRGPPAKAAGGSGTRERAAGSSSARPPRAGGDERWQKESLKDLVSSIITERERSERRASGGGEGGKRRAPKGKATGRGSILRRRGDVGVGNGGSRAENESAAGKFVDDCGASSVGRVEKRRTSRNVGGSATEAAGESRKSRKSKDESPEVRLKVTLDMCSKSGDFLGAVQWYDSARKEGIQLGQYHYAVLLYLCASAAVGVVQPAKSGSGARTLNRLDLLNEDVATNRVKFGEEDEVVSNDLRSIGTHSIEGNAGKRNLRSSRGYGNVEYTDEIKSIGQNFNGFPKPNAHVSNRLNDVGKTKGDSSDIENEAIDQEDQVVILDENLKKFAVEKGFEIYREMCSDKVPMNEATLTSVARMAMSIGDGDMAFDMVKQMKPMGINPRLRSYGPALSVFCNSGDIEKAFEVENHMLKNGVYPEEPELQALLRLSIAVGRGDKVYYLLHKLRTSVRKVSPYTADIIEDWFKGKVASRLGKRKWDERDIREAIKNHGGGWHGKGWLGRGKWSVSRASVGSDGSCKCCGEKLATIDLDPWETEKFAKSVAALALKREKNSSFQKFQKWLDYFGPFEAVIDGANAGLFSQHRFLPAKVNAVVNGIRQKLPLRRWPLIILHNRHITGKKMEVPVNRAIIDKWRNKDALYLTPTGSNDDWYWLYAAIKFKCLIVTNDEMRDHTFQLLGNDFFPKWKERHQVRFSFSDAGPEFHMPPPCSVVIQESENGHWHIPILLEHEYEADRTWLCVTRASSGLATRPEDLQLHQWSEQHVMEDKDPQDGVDPFSETLQPNHDNVRKSPPETHQNLKNIFAAAVSSYDSTLLSELDTAERCGNCTIDFQI</sequence>
<name>A0ABD3KZ58_EUCGL</name>
<feature type="region of interest" description="Disordered" evidence="16">
    <location>
        <begin position="820"/>
        <end position="850"/>
    </location>
</feature>
<feature type="domain" description="PROP1-like PPR" evidence="18">
    <location>
        <begin position="197"/>
        <end position="258"/>
    </location>
</feature>
<evidence type="ECO:0000256" key="13">
    <source>
        <dbReference type="ARBA" id="ARBA00044536"/>
    </source>
</evidence>
<keyword evidence="8" id="KW-0677">Repeat</keyword>
<evidence type="ECO:0000256" key="11">
    <source>
        <dbReference type="ARBA" id="ARBA00022842"/>
    </source>
</evidence>
<organism evidence="19 20">
    <name type="scientific">Eucalyptus globulus</name>
    <name type="common">Tasmanian blue gum</name>
    <dbReference type="NCBI Taxonomy" id="34317"/>
    <lineage>
        <taxon>Eukaryota</taxon>
        <taxon>Viridiplantae</taxon>
        <taxon>Streptophyta</taxon>
        <taxon>Embryophyta</taxon>
        <taxon>Tracheophyta</taxon>
        <taxon>Spermatophyta</taxon>
        <taxon>Magnoliopsida</taxon>
        <taxon>eudicotyledons</taxon>
        <taxon>Gunneridae</taxon>
        <taxon>Pentapetalae</taxon>
        <taxon>rosids</taxon>
        <taxon>malvids</taxon>
        <taxon>Myrtales</taxon>
        <taxon>Myrtaceae</taxon>
        <taxon>Myrtoideae</taxon>
        <taxon>Eucalypteae</taxon>
        <taxon>Eucalyptus</taxon>
    </lineage>
</organism>
<evidence type="ECO:0000259" key="18">
    <source>
        <dbReference type="Pfam" id="PF17177"/>
    </source>
</evidence>
<dbReference type="GO" id="GO:0004526">
    <property type="term" value="F:ribonuclease P activity"/>
    <property type="evidence" value="ECO:0007669"/>
    <property type="project" value="UniProtKB-EC"/>
</dbReference>